<comment type="caution">
    <text evidence="5">The sequence shown here is derived from an EMBL/GenBank/DDBJ whole genome shotgun (WGS) entry which is preliminary data.</text>
</comment>
<name>A0AAD8WDI8_LOLMU</name>
<dbReference type="EMBL" id="JAUUTY010000004">
    <property type="protein sequence ID" value="KAK1652516.1"/>
    <property type="molecule type" value="Genomic_DNA"/>
</dbReference>
<dbReference type="GO" id="GO:0005634">
    <property type="term" value="C:nucleus"/>
    <property type="evidence" value="ECO:0007669"/>
    <property type="project" value="UniProtKB-SubCell"/>
</dbReference>
<sequence length="132" mass="13983">MDPPTTAGKHKRPAAAAAAAAVSDADVEEFYAILRRHRRMLDASRRPVSGAGAQAGPQTPTHVPAPWRPSFSMADFAQPAPTPAAVPALRQHQLPVAGNATPPRRPASIALDLNAEPEPQEPPTPRPERDQA</sequence>
<comment type="similarity">
    <text evidence="2">Belongs to the NPR1-interactor family.</text>
</comment>
<dbReference type="AlphaFoldDB" id="A0AAD8WDI8"/>
<keyword evidence="3" id="KW-0539">Nucleus</keyword>
<proteinExistence type="inferred from homology"/>
<dbReference type="InterPro" id="IPR031425">
    <property type="entry name" value="NPR1/NH1-interacting"/>
</dbReference>
<dbReference type="Proteomes" id="UP001231189">
    <property type="component" value="Unassembled WGS sequence"/>
</dbReference>
<gene>
    <name evidence="5" type="ORF">QYE76_070321</name>
</gene>
<comment type="subcellular location">
    <subcellularLocation>
        <location evidence="1">Nucleus</location>
    </subcellularLocation>
</comment>
<feature type="region of interest" description="Disordered" evidence="4">
    <location>
        <begin position="40"/>
        <end position="132"/>
    </location>
</feature>
<evidence type="ECO:0000256" key="1">
    <source>
        <dbReference type="ARBA" id="ARBA00004123"/>
    </source>
</evidence>
<evidence type="ECO:0000256" key="2">
    <source>
        <dbReference type="ARBA" id="ARBA00009937"/>
    </source>
</evidence>
<accession>A0AAD8WDI8</accession>
<evidence type="ECO:0000256" key="4">
    <source>
        <dbReference type="SAM" id="MobiDB-lite"/>
    </source>
</evidence>
<organism evidence="5 6">
    <name type="scientific">Lolium multiflorum</name>
    <name type="common">Italian ryegrass</name>
    <name type="synonym">Lolium perenne subsp. multiflorum</name>
    <dbReference type="NCBI Taxonomy" id="4521"/>
    <lineage>
        <taxon>Eukaryota</taxon>
        <taxon>Viridiplantae</taxon>
        <taxon>Streptophyta</taxon>
        <taxon>Embryophyta</taxon>
        <taxon>Tracheophyta</taxon>
        <taxon>Spermatophyta</taxon>
        <taxon>Magnoliopsida</taxon>
        <taxon>Liliopsida</taxon>
        <taxon>Poales</taxon>
        <taxon>Poaceae</taxon>
        <taxon>BOP clade</taxon>
        <taxon>Pooideae</taxon>
        <taxon>Poodae</taxon>
        <taxon>Poeae</taxon>
        <taxon>Poeae Chloroplast Group 2 (Poeae type)</taxon>
        <taxon>Loliodinae</taxon>
        <taxon>Loliinae</taxon>
        <taxon>Lolium</taxon>
    </lineage>
</organism>
<evidence type="ECO:0000313" key="5">
    <source>
        <dbReference type="EMBL" id="KAK1652516.1"/>
    </source>
</evidence>
<evidence type="ECO:0000313" key="6">
    <source>
        <dbReference type="Proteomes" id="UP001231189"/>
    </source>
</evidence>
<dbReference type="GO" id="GO:0010112">
    <property type="term" value="P:regulation of systemic acquired resistance"/>
    <property type="evidence" value="ECO:0007669"/>
    <property type="project" value="InterPro"/>
</dbReference>
<dbReference type="PANTHER" id="PTHR33669">
    <property type="entry name" value="PROTEIN NEGATIVE REGULATOR OF RESISTANCE"/>
    <property type="match status" value="1"/>
</dbReference>
<evidence type="ECO:0000256" key="3">
    <source>
        <dbReference type="ARBA" id="ARBA00023242"/>
    </source>
</evidence>
<dbReference type="PANTHER" id="PTHR33669:SF12">
    <property type="entry name" value="PROTEIN NEGATIVE REGULATOR OF RESISTANCE"/>
    <property type="match status" value="1"/>
</dbReference>
<feature type="compositionally biased region" description="Low complexity" evidence="4">
    <location>
        <begin position="77"/>
        <end position="88"/>
    </location>
</feature>
<feature type="region of interest" description="Disordered" evidence="4">
    <location>
        <begin position="1"/>
        <end position="21"/>
    </location>
</feature>
<keyword evidence="6" id="KW-1185">Reference proteome</keyword>
<reference evidence="5" key="1">
    <citation type="submission" date="2023-07" db="EMBL/GenBank/DDBJ databases">
        <title>A chromosome-level genome assembly of Lolium multiflorum.</title>
        <authorList>
            <person name="Chen Y."/>
            <person name="Copetti D."/>
            <person name="Kolliker R."/>
            <person name="Studer B."/>
        </authorList>
    </citation>
    <scope>NUCLEOTIDE SEQUENCE</scope>
    <source>
        <strain evidence="5">02402/16</strain>
        <tissue evidence="5">Leaf</tissue>
    </source>
</reference>
<protein>
    <submittedName>
        <fullName evidence="5">Uncharacterized protein</fullName>
    </submittedName>
</protein>